<protein>
    <recommendedName>
        <fullName evidence="4 5">Large ribosomal subunit protein bL32</fullName>
    </recommendedName>
</protein>
<dbReference type="GO" id="GO:0003735">
    <property type="term" value="F:structural constituent of ribosome"/>
    <property type="evidence" value="ECO:0007669"/>
    <property type="project" value="InterPro"/>
</dbReference>
<evidence type="ECO:0000313" key="7">
    <source>
        <dbReference type="EMBL" id="QEG43528.1"/>
    </source>
</evidence>
<evidence type="ECO:0000256" key="3">
    <source>
        <dbReference type="ARBA" id="ARBA00023274"/>
    </source>
</evidence>
<dbReference type="GO" id="GO:0015934">
    <property type="term" value="C:large ribosomal subunit"/>
    <property type="evidence" value="ECO:0007669"/>
    <property type="project" value="InterPro"/>
</dbReference>
<evidence type="ECO:0000256" key="1">
    <source>
        <dbReference type="ARBA" id="ARBA00008560"/>
    </source>
</evidence>
<dbReference type="PANTHER" id="PTHR35534">
    <property type="entry name" value="50S RIBOSOMAL PROTEIN L32"/>
    <property type="match status" value="1"/>
</dbReference>
<dbReference type="InterPro" id="IPR011332">
    <property type="entry name" value="Ribosomal_zn-bd"/>
</dbReference>
<dbReference type="EMBL" id="CP042914">
    <property type="protein sequence ID" value="QEG43528.1"/>
    <property type="molecule type" value="Genomic_DNA"/>
</dbReference>
<feature type="region of interest" description="Disordered" evidence="6">
    <location>
        <begin position="1"/>
        <end position="24"/>
    </location>
</feature>
<dbReference type="RefSeq" id="WP_084425847.1">
    <property type="nucleotide sequence ID" value="NZ_LWSJ01000001.1"/>
</dbReference>
<dbReference type="KEGG" id="rul:UC8_55790"/>
<keyword evidence="3 5" id="KW-0687">Ribonucleoprotein</keyword>
<gene>
    <name evidence="5 7" type="primary">rpmF</name>
    <name evidence="7" type="ORF">UC8_55790</name>
</gene>
<evidence type="ECO:0000256" key="4">
    <source>
        <dbReference type="ARBA" id="ARBA00035178"/>
    </source>
</evidence>
<dbReference type="GO" id="GO:0006412">
    <property type="term" value="P:translation"/>
    <property type="evidence" value="ECO:0007669"/>
    <property type="project" value="UniProtKB-UniRule"/>
</dbReference>
<dbReference type="InterPro" id="IPR044957">
    <property type="entry name" value="Ribosomal_bL32_bact"/>
</dbReference>
<dbReference type="OrthoDB" id="9812874at2"/>
<proteinExistence type="inferred from homology"/>
<accession>A0A5B9QWY3</accession>
<dbReference type="Proteomes" id="UP000325286">
    <property type="component" value="Chromosome"/>
</dbReference>
<dbReference type="InterPro" id="IPR002677">
    <property type="entry name" value="Ribosomal_bL32"/>
</dbReference>
<dbReference type="NCBIfam" id="TIGR01031">
    <property type="entry name" value="rpmF_bact"/>
    <property type="match status" value="1"/>
</dbReference>
<dbReference type="Pfam" id="PF01783">
    <property type="entry name" value="Ribosomal_L32p"/>
    <property type="match status" value="1"/>
</dbReference>
<evidence type="ECO:0000256" key="2">
    <source>
        <dbReference type="ARBA" id="ARBA00022980"/>
    </source>
</evidence>
<reference evidence="7 8" key="1">
    <citation type="submission" date="2019-08" db="EMBL/GenBank/DDBJ databases">
        <title>Deep-cultivation of Planctomycetes and their phenomic and genomic characterization uncovers novel biology.</title>
        <authorList>
            <person name="Wiegand S."/>
            <person name="Jogler M."/>
            <person name="Boedeker C."/>
            <person name="Pinto D."/>
            <person name="Vollmers J."/>
            <person name="Rivas-Marin E."/>
            <person name="Kohn T."/>
            <person name="Peeters S.H."/>
            <person name="Heuer A."/>
            <person name="Rast P."/>
            <person name="Oberbeckmann S."/>
            <person name="Bunk B."/>
            <person name="Jeske O."/>
            <person name="Meyerdierks A."/>
            <person name="Storesund J.E."/>
            <person name="Kallscheuer N."/>
            <person name="Luecker S."/>
            <person name="Lage O.M."/>
            <person name="Pohl T."/>
            <person name="Merkel B.J."/>
            <person name="Hornburger P."/>
            <person name="Mueller R.-W."/>
            <person name="Bruemmer F."/>
            <person name="Labrenz M."/>
            <person name="Spormann A.M."/>
            <person name="Op den Camp H."/>
            <person name="Overmann J."/>
            <person name="Amann R."/>
            <person name="Jetten M.S.M."/>
            <person name="Mascher T."/>
            <person name="Medema M.H."/>
            <person name="Devos D.P."/>
            <person name="Kaster A.-K."/>
            <person name="Ovreas L."/>
            <person name="Rohde M."/>
            <person name="Galperin M.Y."/>
            <person name="Jogler C."/>
        </authorList>
    </citation>
    <scope>NUCLEOTIDE SEQUENCE [LARGE SCALE GENOMIC DNA]</scope>
    <source>
        <strain evidence="7 8">UC8</strain>
    </source>
</reference>
<dbReference type="HAMAP" id="MF_00340">
    <property type="entry name" value="Ribosomal_bL32"/>
    <property type="match status" value="1"/>
</dbReference>
<evidence type="ECO:0000256" key="5">
    <source>
        <dbReference type="HAMAP-Rule" id="MF_00340"/>
    </source>
</evidence>
<keyword evidence="8" id="KW-1185">Reference proteome</keyword>
<evidence type="ECO:0000256" key="6">
    <source>
        <dbReference type="SAM" id="MobiDB-lite"/>
    </source>
</evidence>
<comment type="similarity">
    <text evidence="1 5">Belongs to the bacterial ribosomal protein bL32 family.</text>
</comment>
<evidence type="ECO:0000313" key="8">
    <source>
        <dbReference type="Proteomes" id="UP000325286"/>
    </source>
</evidence>
<keyword evidence="2 5" id="KW-0689">Ribosomal protein</keyword>
<dbReference type="AlphaFoldDB" id="A0A5B9QWY3"/>
<name>A0A5B9QWY3_9BACT</name>
<dbReference type="PANTHER" id="PTHR35534:SF1">
    <property type="entry name" value="LARGE RIBOSOMAL SUBUNIT PROTEIN BL32"/>
    <property type="match status" value="1"/>
</dbReference>
<dbReference type="SUPFAM" id="SSF57829">
    <property type="entry name" value="Zn-binding ribosomal proteins"/>
    <property type="match status" value="1"/>
</dbReference>
<organism evidence="7 8">
    <name type="scientific">Roseimaritima ulvae</name>
    <dbReference type="NCBI Taxonomy" id="980254"/>
    <lineage>
        <taxon>Bacteria</taxon>
        <taxon>Pseudomonadati</taxon>
        <taxon>Planctomycetota</taxon>
        <taxon>Planctomycetia</taxon>
        <taxon>Pirellulales</taxon>
        <taxon>Pirellulaceae</taxon>
        <taxon>Roseimaritima</taxon>
    </lineage>
</organism>
<sequence>MAVPKRKHSNSRSGKRRSHHRIKPRQLTYCPQCSTPVPTHVVCPKCGAYQGRIVVEMEQQ</sequence>